<reference evidence="4" key="1">
    <citation type="submission" date="2021-02" db="EMBL/GenBank/DDBJ databases">
        <title>First Annotated Genome of the Yellow-green Alga Tribonema minus.</title>
        <authorList>
            <person name="Mahan K.M."/>
        </authorList>
    </citation>
    <scope>NUCLEOTIDE SEQUENCE</scope>
    <source>
        <strain evidence="4">UTEX B ZZ1240</strain>
    </source>
</reference>
<organism evidence="4 5">
    <name type="scientific">Tribonema minus</name>
    <dbReference type="NCBI Taxonomy" id="303371"/>
    <lineage>
        <taxon>Eukaryota</taxon>
        <taxon>Sar</taxon>
        <taxon>Stramenopiles</taxon>
        <taxon>Ochrophyta</taxon>
        <taxon>PX clade</taxon>
        <taxon>Xanthophyceae</taxon>
        <taxon>Tribonematales</taxon>
        <taxon>Tribonemataceae</taxon>
        <taxon>Tribonema</taxon>
    </lineage>
</organism>
<evidence type="ECO:0000313" key="4">
    <source>
        <dbReference type="EMBL" id="KAG5179146.1"/>
    </source>
</evidence>
<dbReference type="SUPFAM" id="SSF63380">
    <property type="entry name" value="Riboflavin synthase domain-like"/>
    <property type="match status" value="1"/>
</dbReference>
<dbReference type="Gene3D" id="2.30.110.10">
    <property type="entry name" value="Electron Transport, Fmn-binding Protein, Chain A"/>
    <property type="match status" value="1"/>
</dbReference>
<feature type="region of interest" description="Disordered" evidence="2">
    <location>
        <begin position="430"/>
        <end position="459"/>
    </location>
</feature>
<feature type="region of interest" description="Disordered" evidence="2">
    <location>
        <begin position="1044"/>
        <end position="1063"/>
    </location>
</feature>
<dbReference type="Proteomes" id="UP000664859">
    <property type="component" value="Unassembled WGS sequence"/>
</dbReference>
<accession>A0A835YPD7</accession>
<dbReference type="PROSITE" id="PS51384">
    <property type="entry name" value="FAD_FR"/>
    <property type="match status" value="1"/>
</dbReference>
<evidence type="ECO:0000313" key="5">
    <source>
        <dbReference type="Proteomes" id="UP000664859"/>
    </source>
</evidence>
<keyword evidence="5" id="KW-1185">Reference proteome</keyword>
<proteinExistence type="inferred from homology"/>
<dbReference type="InterPro" id="IPR017927">
    <property type="entry name" value="FAD-bd_FR_type"/>
</dbReference>
<feature type="domain" description="FAD-binding FR-type" evidence="3">
    <location>
        <begin position="817"/>
        <end position="962"/>
    </location>
</feature>
<dbReference type="Gene3D" id="2.40.30.10">
    <property type="entry name" value="Translation factors"/>
    <property type="match status" value="1"/>
</dbReference>
<comment type="caution">
    <text evidence="4">The sequence shown here is derived from an EMBL/GenBank/DDBJ whole genome shotgun (WGS) entry which is preliminary data.</text>
</comment>
<dbReference type="InterPro" id="IPR017938">
    <property type="entry name" value="Riboflavin_synthase-like_b-brl"/>
</dbReference>
<sequence>MLRASSRSVTSSRRSYTAALKLLWTNHDTSTQGERHRKLGHVTHRRLAYSINARPAHGFPTVTHRSISFWSRSKPPIPTPPPPESADPFVKDGAFTEDFPPQPNTAFPTTVDASPPAPEGQSAGNSVEASSGSVDAGFDASVLDTVVNSAAADGSSQSVAAAAQTVLTEAPFAELGHFPSDYAIRLVEAMHCFTGLPYWQSIAVTTVLLRLLLLPLQLRGMRVQVTMKEDQKAVQDCVVRIRDALAAKREEQYLMLWGEHVANSQKSMGNMGRMLSGGYSWFLDLNALDTTYQLPGMAGLALLVTVLTIPVDTANPAGSILASKVYGVPVAKLAMGGGMAALLAVFGSWMPAGVLVYWVANNTFGATQALLLRSGTIRTALNLPPLPGAGGAAAATSANTLTPFEVQAVVGALQAEMKRLHPDVFGFQPGGFQPGAGTGTEGQGAGERGDSENRGGKGGINMTVTPAQQAHAAHFKGIVAVQQRAGTLEEASGILGNGWLSDQIKGSGLVMLDSKQQEIFVSSVDPEGRVWASALYGPPGFINLRSYDTHDILSIQPTKDHSGLSWAGDGFLEGITKPGSQVGCLFMDQGTAKRYRVSGRVLPEAAADKGPVLNLQVTAAMGNCPKYVQRKALTAVLPRPAAPPVHTTPQLTDAMAALIRAADTAILGTANPGDGPEYGAHCSNRGGNPGFVEVVDASTLRFPEYRGNNLFLSLGSITSYPRAALLFIDRENGDMLQVTGTAEIEWGDRGQKSVRIGILEARLAKGASPHRKRHVRLSEFNPALPQRSPSPLTAAALNSAAASTTLSKPAAAAAAAAAPPRLRLAQVIDAAEGIKHFRFTPVDGSGGGAPLDYTPGQFATFDFDPAALVCCRGGDCGDLTHAHARSGGGSGSGGDAAITRSWTITSLPQSGHLEITVKRAAAPSAADGLSVSQWLHDTAALSAAGGETLLSWRGVGGDFTVEALGTPRPKLLLLTAGIGITPAVANLRWMLQGGSGVCRTPGAPPHTVLLHTTRTLAQVPFLAELSEMVKQECGGVAAAVAVTSKHPDRDSNPSPTSASEGGVRMLSGRVSDDVLLSLVPDVTERTVMLCGPQAFMSAADAMLRRLGVPAGKIVTEEFYF</sequence>
<feature type="region of interest" description="Disordered" evidence="2">
    <location>
        <begin position="93"/>
        <end position="131"/>
    </location>
</feature>
<dbReference type="SUPFAM" id="SSF52343">
    <property type="entry name" value="Ferredoxin reductase-like, C-terminal NADP-linked domain"/>
    <property type="match status" value="1"/>
</dbReference>
<dbReference type="GO" id="GO:0016491">
    <property type="term" value="F:oxidoreductase activity"/>
    <property type="evidence" value="ECO:0007669"/>
    <property type="project" value="InterPro"/>
</dbReference>
<evidence type="ECO:0000256" key="2">
    <source>
        <dbReference type="SAM" id="MobiDB-lite"/>
    </source>
</evidence>
<dbReference type="InterPro" id="IPR028055">
    <property type="entry name" value="YidC/Oxa/ALB_C"/>
</dbReference>
<dbReference type="Pfam" id="PF01243">
    <property type="entry name" value="PNPOx_N"/>
    <property type="match status" value="1"/>
</dbReference>
<name>A0A835YPD7_9STRA</name>
<dbReference type="AlphaFoldDB" id="A0A835YPD7"/>
<dbReference type="EMBL" id="JAFCMP010000490">
    <property type="protein sequence ID" value="KAG5179146.1"/>
    <property type="molecule type" value="Genomic_DNA"/>
</dbReference>
<dbReference type="InterPro" id="IPR039261">
    <property type="entry name" value="FNR_nucleotide-bd"/>
</dbReference>
<feature type="compositionally biased region" description="Polar residues" evidence="2">
    <location>
        <begin position="122"/>
        <end position="131"/>
    </location>
</feature>
<gene>
    <name evidence="4" type="ORF">JKP88DRAFT_264347</name>
</gene>
<dbReference type="SUPFAM" id="SSF50475">
    <property type="entry name" value="FMN-binding split barrel"/>
    <property type="match status" value="1"/>
</dbReference>
<dbReference type="PANTHER" id="PTHR42815">
    <property type="entry name" value="FAD-BINDING, PUTATIVE (AFU_ORTHOLOGUE AFUA_6G07600)-RELATED"/>
    <property type="match status" value="1"/>
</dbReference>
<dbReference type="GO" id="GO:0016020">
    <property type="term" value="C:membrane"/>
    <property type="evidence" value="ECO:0007669"/>
    <property type="project" value="UniProtKB-SubCell"/>
</dbReference>
<dbReference type="InterPro" id="IPR012349">
    <property type="entry name" value="Split_barrel_FMN-bd"/>
</dbReference>
<keyword evidence="1" id="KW-0472">Membrane</keyword>
<evidence type="ECO:0000256" key="1">
    <source>
        <dbReference type="RuleBase" id="RU003945"/>
    </source>
</evidence>
<evidence type="ECO:0000259" key="3">
    <source>
        <dbReference type="PROSITE" id="PS51384"/>
    </source>
</evidence>
<dbReference type="InterPro" id="IPR011576">
    <property type="entry name" value="Pyridox_Oxase_N"/>
</dbReference>
<comment type="similarity">
    <text evidence="1">Belongs to the OXA1/ALB3/YidC family.</text>
</comment>
<dbReference type="Pfam" id="PF02096">
    <property type="entry name" value="60KD_IMP"/>
    <property type="match status" value="1"/>
</dbReference>
<protein>
    <recommendedName>
        <fullName evidence="3">FAD-binding FR-type domain-containing protein</fullName>
    </recommendedName>
</protein>
<keyword evidence="1" id="KW-0812">Transmembrane</keyword>
<feature type="compositionally biased region" description="Gly residues" evidence="2">
    <location>
        <begin position="430"/>
        <end position="446"/>
    </location>
</feature>
<comment type="subcellular location">
    <subcellularLocation>
        <location evidence="1">Membrane</location>
        <topology evidence="1">Multi-pass membrane protein</topology>
    </subcellularLocation>
</comment>
<dbReference type="PANTHER" id="PTHR42815:SF2">
    <property type="entry name" value="FAD-BINDING, PUTATIVE (AFU_ORTHOLOGUE AFUA_6G07600)-RELATED"/>
    <property type="match status" value="1"/>
</dbReference>
<dbReference type="Gene3D" id="3.40.50.80">
    <property type="entry name" value="Nucleotide-binding domain of ferredoxin-NADP reductase (FNR) module"/>
    <property type="match status" value="1"/>
</dbReference>
<dbReference type="OrthoDB" id="436496at2759"/>